<gene>
    <name evidence="3" type="ORF">EWH70_23525</name>
</gene>
<keyword evidence="2" id="KW-0812">Transmembrane</keyword>
<reference evidence="3 4" key="1">
    <citation type="submission" date="2019-02" db="EMBL/GenBank/DDBJ databases">
        <title>Draft genome sequence of Amycolatopsis sp. 8-3EHSu isolated from roots of Suaeda maritima.</title>
        <authorList>
            <person name="Duangmal K."/>
            <person name="Chantavorakit T."/>
        </authorList>
    </citation>
    <scope>NUCLEOTIDE SEQUENCE [LARGE SCALE GENOMIC DNA]</scope>
    <source>
        <strain evidence="3 4">8-3EHSu</strain>
    </source>
</reference>
<dbReference type="AlphaFoldDB" id="A0A4Q7J3K5"/>
<evidence type="ECO:0000313" key="4">
    <source>
        <dbReference type="Proteomes" id="UP000292003"/>
    </source>
</evidence>
<comment type="caution">
    <text evidence="3">The sequence shown here is derived from an EMBL/GenBank/DDBJ whole genome shotgun (WGS) entry which is preliminary data.</text>
</comment>
<dbReference type="EMBL" id="SFCC01000012">
    <property type="protein sequence ID" value="RZQ61368.1"/>
    <property type="molecule type" value="Genomic_DNA"/>
</dbReference>
<protein>
    <submittedName>
        <fullName evidence="3">TIGR04222 domain-containing membrane protein</fullName>
    </submittedName>
</protein>
<name>A0A4Q7J3K5_9PSEU</name>
<feature type="transmembrane region" description="Helical" evidence="2">
    <location>
        <begin position="14"/>
        <end position="32"/>
    </location>
</feature>
<dbReference type="Proteomes" id="UP000292003">
    <property type="component" value="Unassembled WGS sequence"/>
</dbReference>
<sequence length="301" mass="31523">MNGNPWGLSGPEFLWIYAGLLILPALAGAIAVRRLRSANRQPPDHLPVYHLAYLTGGPWRTAETAIAALLESEHLRIDSSSRLYKTGTRRPTDPIERAVFDTVGSASSRTVASVVDAAMYTGSMTQLRVELENAGLLASETGRRRIWRFVTAAYGAVLVLGIVRAVAGTSAGYPIGYLVLMMVAVVVAGALTLWLTRRRPSRPTEAGWRARDGAAALPEGPVRTVLISGLTRHPDREIRVAMRLSRPRVIRRPAHPGGGYAAHTPFFLAGGSQCSSVGGDSGGGSSCGGGGGGGCGGGGSA</sequence>
<organism evidence="3 4">
    <name type="scientific">Amycolatopsis suaedae</name>
    <dbReference type="NCBI Taxonomy" id="2510978"/>
    <lineage>
        <taxon>Bacteria</taxon>
        <taxon>Bacillati</taxon>
        <taxon>Actinomycetota</taxon>
        <taxon>Actinomycetes</taxon>
        <taxon>Pseudonocardiales</taxon>
        <taxon>Pseudonocardiaceae</taxon>
        <taxon>Amycolatopsis</taxon>
    </lineage>
</organism>
<feature type="transmembrane region" description="Helical" evidence="2">
    <location>
        <begin position="173"/>
        <end position="195"/>
    </location>
</feature>
<keyword evidence="2" id="KW-0472">Membrane</keyword>
<keyword evidence="4" id="KW-1185">Reference proteome</keyword>
<dbReference type="InterPro" id="IPR026467">
    <property type="entry name" value="Ser/Gly_Cys_C_dom"/>
</dbReference>
<proteinExistence type="predicted"/>
<evidence type="ECO:0000256" key="2">
    <source>
        <dbReference type="SAM" id="Phobius"/>
    </source>
</evidence>
<dbReference type="NCBIfam" id="TIGR04222">
    <property type="entry name" value="near_uncomplex"/>
    <property type="match status" value="1"/>
</dbReference>
<feature type="transmembrane region" description="Helical" evidence="2">
    <location>
        <begin position="146"/>
        <end position="167"/>
    </location>
</feature>
<evidence type="ECO:0000256" key="1">
    <source>
        <dbReference type="SAM" id="MobiDB-lite"/>
    </source>
</evidence>
<feature type="region of interest" description="Disordered" evidence="1">
    <location>
        <begin position="278"/>
        <end position="301"/>
    </location>
</feature>
<feature type="compositionally biased region" description="Gly residues" evidence="1">
    <location>
        <begin position="279"/>
        <end position="301"/>
    </location>
</feature>
<dbReference type="OrthoDB" id="3620552at2"/>
<evidence type="ECO:0000313" key="3">
    <source>
        <dbReference type="EMBL" id="RZQ61368.1"/>
    </source>
</evidence>
<dbReference type="RefSeq" id="WP_130477671.1">
    <property type="nucleotide sequence ID" value="NZ_SFCC01000012.1"/>
</dbReference>
<keyword evidence="2" id="KW-1133">Transmembrane helix</keyword>
<accession>A0A4Q7J3K5</accession>